<dbReference type="Gene3D" id="2.40.50.100">
    <property type="match status" value="1"/>
</dbReference>
<proteinExistence type="predicted"/>
<dbReference type="InterPro" id="IPR000089">
    <property type="entry name" value="Biotin_lipoyl"/>
</dbReference>
<dbReference type="InterPro" id="IPR011053">
    <property type="entry name" value="Single_hybrid_motif"/>
</dbReference>
<dbReference type="PROSITE" id="PS50968">
    <property type="entry name" value="BIOTINYL_LIPOYL"/>
    <property type="match status" value="1"/>
</dbReference>
<reference evidence="4" key="1">
    <citation type="submission" date="2016-12" db="EMBL/GenBank/DDBJ databases">
        <title>Draft Genome Sequences od Carboxydothermus pertinax and islandicus, Hydrogenogenic Carboxydotrophic Bacteria.</title>
        <authorList>
            <person name="Fukuyama Y."/>
            <person name="Ohmae K."/>
            <person name="Yoneda Y."/>
            <person name="Yoshida T."/>
            <person name="Sako Y."/>
        </authorList>
    </citation>
    <scope>NUCLEOTIDE SEQUENCE [LARGE SCALE GENOMIC DNA]</scope>
    <source>
        <strain evidence="4">SET</strain>
    </source>
</reference>
<organism evidence="3 4">
    <name type="scientific">Carboxydothermus islandicus</name>
    <dbReference type="NCBI Taxonomy" id="661089"/>
    <lineage>
        <taxon>Bacteria</taxon>
        <taxon>Bacillati</taxon>
        <taxon>Bacillota</taxon>
        <taxon>Clostridia</taxon>
        <taxon>Thermoanaerobacterales</taxon>
        <taxon>Thermoanaerobacteraceae</taxon>
        <taxon>Carboxydothermus</taxon>
    </lineage>
</organism>
<dbReference type="STRING" id="661089.ciss_16200"/>
<evidence type="ECO:0000259" key="2">
    <source>
        <dbReference type="PROSITE" id="PS50968"/>
    </source>
</evidence>
<dbReference type="RefSeq" id="WP_075865848.1">
    <property type="nucleotide sequence ID" value="NZ_BDJL01000055.1"/>
</dbReference>
<name>A0A1L8D3K5_9THEO</name>
<comment type="caution">
    <text evidence="3">The sequence shown here is derived from an EMBL/GenBank/DDBJ whole genome shotgun (WGS) entry which is preliminary data.</text>
</comment>
<sequence>MRQLKITVNGKVYDVMVEEVGGSPAVVSYQEVAVAAPVPEAPKAKTLPSSPPPSVPTAAGKEIKAPIPGVVQRILVSPGQKVKRGDVVLILEAMKMENEIMASVEGVIKEILVTSGQSVAAGEILVILE</sequence>
<keyword evidence="4" id="KW-1185">Reference proteome</keyword>
<dbReference type="OrthoDB" id="9812676at2"/>
<gene>
    <name evidence="3" type="ORF">ciss_16200</name>
</gene>
<dbReference type="Pfam" id="PF00364">
    <property type="entry name" value="Biotin_lipoyl"/>
    <property type="match status" value="1"/>
</dbReference>
<dbReference type="InterPro" id="IPR001882">
    <property type="entry name" value="Biotin_BS"/>
</dbReference>
<dbReference type="EMBL" id="BDJL01000055">
    <property type="protein sequence ID" value="GAV25687.1"/>
    <property type="molecule type" value="Genomic_DNA"/>
</dbReference>
<dbReference type="SUPFAM" id="SSF51230">
    <property type="entry name" value="Single hybrid motif"/>
    <property type="match status" value="1"/>
</dbReference>
<dbReference type="CDD" id="cd06850">
    <property type="entry name" value="biotinyl_domain"/>
    <property type="match status" value="1"/>
</dbReference>
<accession>A0A1L8D3K5</accession>
<evidence type="ECO:0000313" key="3">
    <source>
        <dbReference type="EMBL" id="GAV25687.1"/>
    </source>
</evidence>
<dbReference type="PROSITE" id="PS00188">
    <property type="entry name" value="BIOTIN"/>
    <property type="match status" value="1"/>
</dbReference>
<dbReference type="PANTHER" id="PTHR45266:SF3">
    <property type="entry name" value="OXALOACETATE DECARBOXYLASE ALPHA CHAIN"/>
    <property type="match status" value="1"/>
</dbReference>
<dbReference type="AlphaFoldDB" id="A0A1L8D3K5"/>
<feature type="domain" description="Lipoyl-binding" evidence="2">
    <location>
        <begin position="60"/>
        <end position="129"/>
    </location>
</feature>
<evidence type="ECO:0000313" key="4">
    <source>
        <dbReference type="Proteomes" id="UP000187338"/>
    </source>
</evidence>
<dbReference type="FunFam" id="2.40.50.100:FF:000003">
    <property type="entry name" value="Acetyl-CoA carboxylase biotin carboxyl carrier protein"/>
    <property type="match status" value="1"/>
</dbReference>
<protein>
    <submittedName>
        <fullName evidence="3">Acetyl-CoA carboxylase biotin carboxyl carrier protein subunit</fullName>
    </submittedName>
</protein>
<dbReference type="InterPro" id="IPR050709">
    <property type="entry name" value="Biotin_Carboxyl_Carrier/Decarb"/>
</dbReference>
<dbReference type="Proteomes" id="UP000187338">
    <property type="component" value="Unassembled WGS sequence"/>
</dbReference>
<evidence type="ECO:0000256" key="1">
    <source>
        <dbReference type="ARBA" id="ARBA00023267"/>
    </source>
</evidence>
<keyword evidence="1" id="KW-0092">Biotin</keyword>
<dbReference type="PANTHER" id="PTHR45266">
    <property type="entry name" value="OXALOACETATE DECARBOXYLASE ALPHA CHAIN"/>
    <property type="match status" value="1"/>
</dbReference>